<comment type="similarity">
    <text evidence="2">Belongs to the bacterial solute-binding protein 5 family.</text>
</comment>
<proteinExistence type="inferred from homology"/>
<dbReference type="InterPro" id="IPR030678">
    <property type="entry name" value="Peptide/Ni-bd"/>
</dbReference>
<organism evidence="7 8">
    <name type="scientific">Planifilum fulgidum</name>
    <dbReference type="NCBI Taxonomy" id="201973"/>
    <lineage>
        <taxon>Bacteria</taxon>
        <taxon>Bacillati</taxon>
        <taxon>Bacillota</taxon>
        <taxon>Bacilli</taxon>
        <taxon>Bacillales</taxon>
        <taxon>Thermoactinomycetaceae</taxon>
        <taxon>Planifilum</taxon>
    </lineage>
</organism>
<dbReference type="InterPro" id="IPR000914">
    <property type="entry name" value="SBP_5_dom"/>
</dbReference>
<dbReference type="EMBL" id="FOOK01000014">
    <property type="protein sequence ID" value="SFG06019.1"/>
    <property type="molecule type" value="Genomic_DNA"/>
</dbReference>
<keyword evidence="4 5" id="KW-0732">Signal</keyword>
<accession>A0A1I2NTG4</accession>
<feature type="domain" description="Solute-binding protein family 5" evidence="6">
    <location>
        <begin position="80"/>
        <end position="454"/>
    </location>
</feature>
<dbReference type="Pfam" id="PF00496">
    <property type="entry name" value="SBP_bac_5"/>
    <property type="match status" value="1"/>
</dbReference>
<dbReference type="GO" id="GO:1904680">
    <property type="term" value="F:peptide transmembrane transporter activity"/>
    <property type="evidence" value="ECO:0007669"/>
    <property type="project" value="TreeGrafter"/>
</dbReference>
<evidence type="ECO:0000256" key="4">
    <source>
        <dbReference type="ARBA" id="ARBA00022729"/>
    </source>
</evidence>
<dbReference type="OrthoDB" id="9796817at2"/>
<reference evidence="7 8" key="1">
    <citation type="submission" date="2016-10" db="EMBL/GenBank/DDBJ databases">
        <authorList>
            <person name="de Groot N.N."/>
        </authorList>
    </citation>
    <scope>NUCLEOTIDE SEQUENCE [LARGE SCALE GENOMIC DNA]</scope>
    <source>
        <strain evidence="7 8">DSM 44945</strain>
    </source>
</reference>
<dbReference type="RefSeq" id="WP_092038227.1">
    <property type="nucleotide sequence ID" value="NZ_FOOK01000014.1"/>
</dbReference>
<dbReference type="Gene3D" id="3.40.190.10">
    <property type="entry name" value="Periplasmic binding protein-like II"/>
    <property type="match status" value="1"/>
</dbReference>
<evidence type="ECO:0000313" key="7">
    <source>
        <dbReference type="EMBL" id="SFG06019.1"/>
    </source>
</evidence>
<sequence>MKFRKSWLLALSLLLALSAVLAGCGSSGDSGGSQGEKTLIYGRGADSKSLDPIQVTDGESLKVTKNIFDTLVDYADDNTEVVPGLAERWESSKDGKTWTFYLRKGVKFHDGTDFNAEAVVYNFERWMDKNHPEHKGGEFPYYGYMFGGYKGDKGHVIKSVTAVDEYTVKFELNYPQAPFLNNLAMPPFGIASPTAVKKDPEGFGQKPVGTGPFKLESWKKNDTITLVKNEDYWQEGLPKLDKLIYRSIPDNAARFSALQAGDVDIMDGLNPSDVKLVKQNQNLQLFERPGMNVAYLAFNTEKKPFDNPKVRQALNHAVNKEGIIKSFYADLAKPAKNPMPDVLWGYNDKIKDYEFDLDKAKKLLKEAGYPDGFKVDFWAPTDPRPYMPDGKKIAEFIQADLAKIGVKAEIVSYDWQTYLERTGKGEHSMALLGWIGDNGDPDNFLYVLLDKDNAKGPDAGNIAFYKNDKLHDILIKAQQVSDQAERTKLYEQAQEIIKKDAPWVPLVHVTEPMVAWSHVKGYVPHPTGSDKMLKVDIEK</sequence>
<dbReference type="GO" id="GO:0015833">
    <property type="term" value="P:peptide transport"/>
    <property type="evidence" value="ECO:0007669"/>
    <property type="project" value="TreeGrafter"/>
</dbReference>
<dbReference type="GO" id="GO:0042597">
    <property type="term" value="C:periplasmic space"/>
    <property type="evidence" value="ECO:0007669"/>
    <property type="project" value="UniProtKB-ARBA"/>
</dbReference>
<evidence type="ECO:0000256" key="3">
    <source>
        <dbReference type="ARBA" id="ARBA00022448"/>
    </source>
</evidence>
<feature type="signal peptide" evidence="5">
    <location>
        <begin position="1"/>
        <end position="22"/>
    </location>
</feature>
<dbReference type="PANTHER" id="PTHR30290:SF9">
    <property type="entry name" value="OLIGOPEPTIDE-BINDING PROTEIN APPA"/>
    <property type="match status" value="1"/>
</dbReference>
<dbReference type="PROSITE" id="PS51257">
    <property type="entry name" value="PROKAR_LIPOPROTEIN"/>
    <property type="match status" value="1"/>
</dbReference>
<dbReference type="GO" id="GO:0043190">
    <property type="term" value="C:ATP-binding cassette (ABC) transporter complex"/>
    <property type="evidence" value="ECO:0007669"/>
    <property type="project" value="InterPro"/>
</dbReference>
<dbReference type="PROSITE" id="PS01040">
    <property type="entry name" value="SBP_BACTERIAL_5"/>
    <property type="match status" value="1"/>
</dbReference>
<dbReference type="PANTHER" id="PTHR30290">
    <property type="entry name" value="PERIPLASMIC BINDING COMPONENT OF ABC TRANSPORTER"/>
    <property type="match status" value="1"/>
</dbReference>
<gene>
    <name evidence="7" type="ORF">SAMN04488025_11420</name>
</gene>
<keyword evidence="8" id="KW-1185">Reference proteome</keyword>
<dbReference type="Gene3D" id="3.10.105.10">
    <property type="entry name" value="Dipeptide-binding Protein, Domain 3"/>
    <property type="match status" value="1"/>
</dbReference>
<name>A0A1I2NTG4_9BACL</name>
<dbReference type="Gene3D" id="3.90.76.10">
    <property type="entry name" value="Dipeptide-binding Protein, Domain 1"/>
    <property type="match status" value="1"/>
</dbReference>
<protein>
    <submittedName>
        <fullName evidence="7">Peptide/nickel transport system substrate-binding protein</fullName>
    </submittedName>
</protein>
<feature type="chain" id="PRO_5039339712" evidence="5">
    <location>
        <begin position="23"/>
        <end position="539"/>
    </location>
</feature>
<dbReference type="PIRSF" id="PIRSF002741">
    <property type="entry name" value="MppA"/>
    <property type="match status" value="1"/>
</dbReference>
<dbReference type="InterPro" id="IPR039424">
    <property type="entry name" value="SBP_5"/>
</dbReference>
<evidence type="ECO:0000256" key="5">
    <source>
        <dbReference type="SAM" id="SignalP"/>
    </source>
</evidence>
<dbReference type="CDD" id="cd08493">
    <property type="entry name" value="PBP2_DppA_like"/>
    <property type="match status" value="1"/>
</dbReference>
<dbReference type="Proteomes" id="UP000198661">
    <property type="component" value="Unassembled WGS sequence"/>
</dbReference>
<evidence type="ECO:0000259" key="6">
    <source>
        <dbReference type="Pfam" id="PF00496"/>
    </source>
</evidence>
<evidence type="ECO:0000256" key="1">
    <source>
        <dbReference type="ARBA" id="ARBA00004193"/>
    </source>
</evidence>
<dbReference type="InterPro" id="IPR023765">
    <property type="entry name" value="SBP_5_CS"/>
</dbReference>
<keyword evidence="3" id="KW-0813">Transport</keyword>
<evidence type="ECO:0000256" key="2">
    <source>
        <dbReference type="ARBA" id="ARBA00005695"/>
    </source>
</evidence>
<evidence type="ECO:0000313" key="8">
    <source>
        <dbReference type="Proteomes" id="UP000198661"/>
    </source>
</evidence>
<dbReference type="SUPFAM" id="SSF53850">
    <property type="entry name" value="Periplasmic binding protein-like II"/>
    <property type="match status" value="1"/>
</dbReference>
<dbReference type="AlphaFoldDB" id="A0A1I2NTG4"/>
<comment type="subcellular location">
    <subcellularLocation>
        <location evidence="1">Cell membrane</location>
        <topology evidence="1">Lipid-anchor</topology>
    </subcellularLocation>
</comment>
<dbReference type="STRING" id="201973.SAMN04488025_11420"/>